<dbReference type="EMBL" id="PDUD01000011">
    <property type="protein sequence ID" value="PHN07080.1"/>
    <property type="molecule type" value="Genomic_DNA"/>
</dbReference>
<comment type="caution">
    <text evidence="6">The sequence shown here is derived from an EMBL/GenBank/DDBJ whole genome shotgun (WGS) entry which is preliminary data.</text>
</comment>
<dbReference type="AlphaFoldDB" id="A0A2D0NFB8"/>
<dbReference type="InterPro" id="IPR013785">
    <property type="entry name" value="Aldolase_TIM"/>
</dbReference>
<evidence type="ECO:0000256" key="5">
    <source>
        <dbReference type="ARBA" id="ARBA00023277"/>
    </source>
</evidence>
<evidence type="ECO:0000256" key="1">
    <source>
        <dbReference type="ARBA" id="ARBA00004761"/>
    </source>
</evidence>
<evidence type="ECO:0000313" key="6">
    <source>
        <dbReference type="EMBL" id="PHN07080.1"/>
    </source>
</evidence>
<keyword evidence="5" id="KW-0119">Carbohydrate metabolism</keyword>
<dbReference type="PANTHER" id="PTHR30246">
    <property type="entry name" value="2-KETO-3-DEOXY-6-PHOSPHOGLUCONATE ALDOLASE"/>
    <property type="match status" value="1"/>
</dbReference>
<gene>
    <name evidence="6" type="ORF">CRP01_07560</name>
</gene>
<proteinExistence type="inferred from homology"/>
<dbReference type="NCBIfam" id="TIGR01182">
    <property type="entry name" value="eda"/>
    <property type="match status" value="1"/>
</dbReference>
<dbReference type="GO" id="GO:0016829">
    <property type="term" value="F:lyase activity"/>
    <property type="evidence" value="ECO:0007669"/>
    <property type="project" value="UniProtKB-KW"/>
</dbReference>
<organism evidence="6 7">
    <name type="scientific">Flavilitoribacter nigricans (strain ATCC 23147 / DSM 23189 / NBRC 102662 / NCIMB 1420 / SS-2)</name>
    <name type="common">Lewinella nigricans</name>
    <dbReference type="NCBI Taxonomy" id="1122177"/>
    <lineage>
        <taxon>Bacteria</taxon>
        <taxon>Pseudomonadati</taxon>
        <taxon>Bacteroidota</taxon>
        <taxon>Saprospiria</taxon>
        <taxon>Saprospirales</taxon>
        <taxon>Lewinellaceae</taxon>
        <taxon>Flavilitoribacter</taxon>
    </lineage>
</organism>
<dbReference type="OrthoDB" id="9802667at2"/>
<dbReference type="RefSeq" id="WP_099149416.1">
    <property type="nucleotide sequence ID" value="NZ_PDUD01000011.1"/>
</dbReference>
<dbReference type="Proteomes" id="UP000223913">
    <property type="component" value="Unassembled WGS sequence"/>
</dbReference>
<reference evidence="6 7" key="1">
    <citation type="submission" date="2017-10" db="EMBL/GenBank/DDBJ databases">
        <title>The draft genome sequence of Lewinella nigricans NBRC 102662.</title>
        <authorList>
            <person name="Wang K."/>
        </authorList>
    </citation>
    <scope>NUCLEOTIDE SEQUENCE [LARGE SCALE GENOMIC DNA]</scope>
    <source>
        <strain evidence="6 7">NBRC 102662</strain>
    </source>
</reference>
<evidence type="ECO:0000313" key="7">
    <source>
        <dbReference type="Proteomes" id="UP000223913"/>
    </source>
</evidence>
<comment type="similarity">
    <text evidence="2">Belongs to the KHG/KDPG aldolase family.</text>
</comment>
<evidence type="ECO:0000256" key="4">
    <source>
        <dbReference type="ARBA" id="ARBA00023239"/>
    </source>
</evidence>
<dbReference type="SUPFAM" id="SSF51569">
    <property type="entry name" value="Aldolase"/>
    <property type="match status" value="1"/>
</dbReference>
<name>A0A2D0NFB8_FLAN2</name>
<dbReference type="Gene3D" id="3.20.20.70">
    <property type="entry name" value="Aldolase class I"/>
    <property type="match status" value="1"/>
</dbReference>
<dbReference type="Pfam" id="PF01081">
    <property type="entry name" value="Aldolase"/>
    <property type="match status" value="1"/>
</dbReference>
<dbReference type="CDD" id="cd00452">
    <property type="entry name" value="KDPG_aldolase"/>
    <property type="match status" value="1"/>
</dbReference>
<comment type="pathway">
    <text evidence="1">Carbohydrate acid metabolism.</text>
</comment>
<dbReference type="PANTHER" id="PTHR30246:SF1">
    <property type="entry name" value="2-DEHYDRO-3-DEOXY-6-PHOSPHOGALACTONATE ALDOLASE-RELATED"/>
    <property type="match status" value="1"/>
</dbReference>
<sequence>MSFSQQSFSAMPLVGILRGVHLDDLLEIIPRYLEAGLTTIEITMNTPDILHILRHTSEAFGEQLNIGAGTVCTEEDLDAALAAGAQFIVTPVLDEKVIRKCVEAKVPVFPGALTPSEIYKAWSWGATLVKVFPASAFGPGYIREVLAPLDEIQLMPTGGISLENMADYYRAGACGFGLGSLLFDKEMIQNKAWDALQTKMEGVANCYRDLQP</sequence>
<protein>
    <submittedName>
        <fullName evidence="6">2-dehydro-3-deoxyphosphogluconate aldolase</fullName>
    </submittedName>
</protein>
<evidence type="ECO:0000256" key="3">
    <source>
        <dbReference type="ARBA" id="ARBA00011233"/>
    </source>
</evidence>
<keyword evidence="4" id="KW-0456">Lyase</keyword>
<keyword evidence="7" id="KW-1185">Reference proteome</keyword>
<accession>A0A2D0NFB8</accession>
<comment type="subunit">
    <text evidence="3">Homotrimer.</text>
</comment>
<dbReference type="InterPro" id="IPR000887">
    <property type="entry name" value="Aldlse_KDPG_KHG"/>
</dbReference>
<evidence type="ECO:0000256" key="2">
    <source>
        <dbReference type="ARBA" id="ARBA00006906"/>
    </source>
</evidence>